<evidence type="ECO:0000313" key="3">
    <source>
        <dbReference type="Proteomes" id="UP000762676"/>
    </source>
</evidence>
<keyword evidence="1" id="KW-0812">Transmembrane</keyword>
<keyword evidence="1" id="KW-0472">Membrane</keyword>
<sequence length="140" mass="15245">MGCDYGLQPPKCISFNRGDDKTVGELNRMEAINEKLKTTVVMVSTSAAVLFLMLMSCTLYAAIPTGVGKSQDPELVPDLEFAFLSYDDIKHNEVLEKPSWGSNICDVGEDDVPSLSAAQSVFNVGNLENTASFFRPETTV</sequence>
<feature type="transmembrane region" description="Helical" evidence="1">
    <location>
        <begin position="38"/>
        <end position="63"/>
    </location>
</feature>
<gene>
    <name evidence="2" type="ORF">ElyMa_000580600</name>
</gene>
<organism evidence="2 3">
    <name type="scientific">Elysia marginata</name>
    <dbReference type="NCBI Taxonomy" id="1093978"/>
    <lineage>
        <taxon>Eukaryota</taxon>
        <taxon>Metazoa</taxon>
        <taxon>Spiralia</taxon>
        <taxon>Lophotrochozoa</taxon>
        <taxon>Mollusca</taxon>
        <taxon>Gastropoda</taxon>
        <taxon>Heterobranchia</taxon>
        <taxon>Euthyneura</taxon>
        <taxon>Panpulmonata</taxon>
        <taxon>Sacoglossa</taxon>
        <taxon>Placobranchoidea</taxon>
        <taxon>Plakobranchidae</taxon>
        <taxon>Elysia</taxon>
    </lineage>
</organism>
<dbReference type="AlphaFoldDB" id="A0AAV4G5F3"/>
<reference evidence="2 3" key="1">
    <citation type="journal article" date="2021" name="Elife">
        <title>Chloroplast acquisition without the gene transfer in kleptoplastic sea slugs, Plakobranchus ocellatus.</title>
        <authorList>
            <person name="Maeda T."/>
            <person name="Takahashi S."/>
            <person name="Yoshida T."/>
            <person name="Shimamura S."/>
            <person name="Takaki Y."/>
            <person name="Nagai Y."/>
            <person name="Toyoda A."/>
            <person name="Suzuki Y."/>
            <person name="Arimoto A."/>
            <person name="Ishii H."/>
            <person name="Satoh N."/>
            <person name="Nishiyama T."/>
            <person name="Hasebe M."/>
            <person name="Maruyama T."/>
            <person name="Minagawa J."/>
            <person name="Obokata J."/>
            <person name="Shigenobu S."/>
        </authorList>
    </citation>
    <scope>NUCLEOTIDE SEQUENCE [LARGE SCALE GENOMIC DNA]</scope>
</reference>
<accession>A0AAV4G5F3</accession>
<dbReference type="Proteomes" id="UP000762676">
    <property type="component" value="Unassembled WGS sequence"/>
</dbReference>
<evidence type="ECO:0000313" key="2">
    <source>
        <dbReference type="EMBL" id="GFR80414.1"/>
    </source>
</evidence>
<keyword evidence="3" id="KW-1185">Reference proteome</keyword>
<keyword evidence="1" id="KW-1133">Transmembrane helix</keyword>
<protein>
    <submittedName>
        <fullName evidence="2">Uncharacterized protein</fullName>
    </submittedName>
</protein>
<proteinExistence type="predicted"/>
<comment type="caution">
    <text evidence="2">The sequence shown here is derived from an EMBL/GenBank/DDBJ whole genome shotgun (WGS) entry which is preliminary data.</text>
</comment>
<dbReference type="EMBL" id="BMAT01001132">
    <property type="protein sequence ID" value="GFR80414.1"/>
    <property type="molecule type" value="Genomic_DNA"/>
</dbReference>
<name>A0AAV4G5F3_9GAST</name>
<evidence type="ECO:0000256" key="1">
    <source>
        <dbReference type="SAM" id="Phobius"/>
    </source>
</evidence>